<dbReference type="Proteomes" id="UP000469011">
    <property type="component" value="Unassembled WGS sequence"/>
</dbReference>
<keyword evidence="2" id="KW-0472">Membrane</keyword>
<evidence type="ECO:0000313" key="4">
    <source>
        <dbReference type="Proteomes" id="UP000469011"/>
    </source>
</evidence>
<keyword evidence="2" id="KW-1133">Transmembrane helix</keyword>
<keyword evidence="2" id="KW-0812">Transmembrane</keyword>
<feature type="compositionally biased region" description="Gly residues" evidence="1">
    <location>
        <begin position="79"/>
        <end position="88"/>
    </location>
</feature>
<feature type="transmembrane region" description="Helical" evidence="2">
    <location>
        <begin position="18"/>
        <end position="39"/>
    </location>
</feature>
<sequence length="88" mass="8996">MTKLDEDRAKQGRRGTPVLMILIVALALCAVVFVGMQIYGASQPDSSLDNAGETSTETAPPQTEANTNDETVVSPDAGGTTGAGGNSQ</sequence>
<gene>
    <name evidence="3" type="ORF">GTK09_21915</name>
</gene>
<evidence type="ECO:0000256" key="2">
    <source>
        <dbReference type="SAM" id="Phobius"/>
    </source>
</evidence>
<dbReference type="EMBL" id="JAAAMG010000023">
    <property type="protein sequence ID" value="NDW07077.1"/>
    <property type="molecule type" value="Genomic_DNA"/>
</dbReference>
<evidence type="ECO:0000313" key="3">
    <source>
        <dbReference type="EMBL" id="NDW07077.1"/>
    </source>
</evidence>
<keyword evidence="4" id="KW-1185">Reference proteome</keyword>
<protein>
    <submittedName>
        <fullName evidence="3">Uncharacterized protein</fullName>
    </submittedName>
</protein>
<dbReference type="RefSeq" id="WP_163465531.1">
    <property type="nucleotide sequence ID" value="NZ_JAAAMG010000023.1"/>
</dbReference>
<dbReference type="AlphaFoldDB" id="A0A6N9T6Q7"/>
<comment type="caution">
    <text evidence="3">The sequence shown here is derived from an EMBL/GenBank/DDBJ whole genome shotgun (WGS) entry which is preliminary data.</text>
</comment>
<evidence type="ECO:0000256" key="1">
    <source>
        <dbReference type="SAM" id="MobiDB-lite"/>
    </source>
</evidence>
<feature type="compositionally biased region" description="Polar residues" evidence="1">
    <location>
        <begin position="43"/>
        <end position="71"/>
    </location>
</feature>
<accession>A0A6N9T6Q7</accession>
<name>A0A6N9T6Q7_9HYPH</name>
<feature type="region of interest" description="Disordered" evidence="1">
    <location>
        <begin position="43"/>
        <end position="88"/>
    </location>
</feature>
<reference evidence="3 4" key="1">
    <citation type="submission" date="2020-01" db="EMBL/GenBank/DDBJ databases">
        <title>Jiella pacifica sp. nov.</title>
        <authorList>
            <person name="Xue Z."/>
            <person name="Zhu S."/>
            <person name="Chen J."/>
            <person name="Yang J."/>
        </authorList>
    </citation>
    <scope>NUCLEOTIDE SEQUENCE [LARGE SCALE GENOMIC DNA]</scope>
    <source>
        <strain evidence="3 4">40Bstr34</strain>
    </source>
</reference>
<proteinExistence type="predicted"/>
<organism evidence="3 4">
    <name type="scientific">Jiella pacifica</name>
    <dbReference type="NCBI Taxonomy" id="2696469"/>
    <lineage>
        <taxon>Bacteria</taxon>
        <taxon>Pseudomonadati</taxon>
        <taxon>Pseudomonadota</taxon>
        <taxon>Alphaproteobacteria</taxon>
        <taxon>Hyphomicrobiales</taxon>
        <taxon>Aurantimonadaceae</taxon>
        <taxon>Jiella</taxon>
    </lineage>
</organism>